<feature type="region of interest" description="Disordered" evidence="1">
    <location>
        <begin position="1"/>
        <end position="42"/>
    </location>
</feature>
<organism evidence="2 3">
    <name type="scientific">Trifolium medium</name>
    <dbReference type="NCBI Taxonomy" id="97028"/>
    <lineage>
        <taxon>Eukaryota</taxon>
        <taxon>Viridiplantae</taxon>
        <taxon>Streptophyta</taxon>
        <taxon>Embryophyta</taxon>
        <taxon>Tracheophyta</taxon>
        <taxon>Spermatophyta</taxon>
        <taxon>Magnoliopsida</taxon>
        <taxon>eudicotyledons</taxon>
        <taxon>Gunneridae</taxon>
        <taxon>Pentapetalae</taxon>
        <taxon>rosids</taxon>
        <taxon>fabids</taxon>
        <taxon>Fabales</taxon>
        <taxon>Fabaceae</taxon>
        <taxon>Papilionoideae</taxon>
        <taxon>50 kb inversion clade</taxon>
        <taxon>NPAAA clade</taxon>
        <taxon>Hologalegina</taxon>
        <taxon>IRL clade</taxon>
        <taxon>Trifolieae</taxon>
        <taxon>Trifolium</taxon>
    </lineage>
</organism>
<comment type="caution">
    <text evidence="2">The sequence shown here is derived from an EMBL/GenBank/DDBJ whole genome shotgun (WGS) entry which is preliminary data.</text>
</comment>
<feature type="compositionally biased region" description="Basic residues" evidence="1">
    <location>
        <begin position="12"/>
        <end position="24"/>
    </location>
</feature>
<accession>A0A392P5Z0</accession>
<dbReference type="AlphaFoldDB" id="A0A392P5Z0"/>
<keyword evidence="3" id="KW-1185">Reference proteome</keyword>
<evidence type="ECO:0000313" key="2">
    <source>
        <dbReference type="EMBL" id="MCI07493.1"/>
    </source>
</evidence>
<sequence length="80" mass="9385">MKLSNDSFQRESKKRMSCGARRRKIENGNGKTPWNMDHKDSFVGGEEDAAQILLRWRMEAEMRSSVSVKSEDGSYREFFY</sequence>
<dbReference type="Proteomes" id="UP000265520">
    <property type="component" value="Unassembled WGS sequence"/>
</dbReference>
<name>A0A392P5Z0_9FABA</name>
<proteinExistence type="predicted"/>
<evidence type="ECO:0000313" key="3">
    <source>
        <dbReference type="Proteomes" id="UP000265520"/>
    </source>
</evidence>
<dbReference type="EMBL" id="LXQA010065615">
    <property type="protein sequence ID" value="MCI07493.1"/>
    <property type="molecule type" value="Genomic_DNA"/>
</dbReference>
<evidence type="ECO:0000256" key="1">
    <source>
        <dbReference type="SAM" id="MobiDB-lite"/>
    </source>
</evidence>
<protein>
    <submittedName>
        <fullName evidence="2">Uncharacterized protein</fullName>
    </submittedName>
</protein>
<reference evidence="2 3" key="1">
    <citation type="journal article" date="2018" name="Front. Plant Sci.">
        <title>Red Clover (Trifolium pratense) and Zigzag Clover (T. medium) - A Picture of Genomic Similarities and Differences.</title>
        <authorList>
            <person name="Dluhosova J."/>
            <person name="Istvanek J."/>
            <person name="Nedelnik J."/>
            <person name="Repkova J."/>
        </authorList>
    </citation>
    <scope>NUCLEOTIDE SEQUENCE [LARGE SCALE GENOMIC DNA]</scope>
    <source>
        <strain evidence="3">cv. 10/8</strain>
        <tissue evidence="2">Leaf</tissue>
    </source>
</reference>